<dbReference type="CDD" id="cd18186">
    <property type="entry name" value="BTB_POZ_ZBTB_KLHL-like"/>
    <property type="match status" value="1"/>
</dbReference>
<evidence type="ECO:0000313" key="4">
    <source>
        <dbReference type="EMBL" id="KAF0979995.1"/>
    </source>
</evidence>
<dbReference type="PANTHER" id="PTHR45982:SF1">
    <property type="entry name" value="REGULATOR OF CHROMOSOME CONDENSATION"/>
    <property type="match status" value="1"/>
</dbReference>
<feature type="compositionally biased region" description="Low complexity" evidence="2">
    <location>
        <begin position="59"/>
        <end position="109"/>
    </location>
</feature>
<dbReference type="VEuPathDB" id="AmoebaDB:NF0129330"/>
<dbReference type="InterPro" id="IPR011333">
    <property type="entry name" value="SKP1/BTB/POZ_sf"/>
</dbReference>
<sequence>MNINYDQETEMFICGGTGVEFTSNISANQPLTKTSLWDLYFSSSGTQSNRTSTPVTQQTNEFNSPTSTTSSNTSTTITTNCSTTNHGSSAVSDQTASSSPITSSPNASTKLPGSKPSRLESPKVSPPLTINNALQTTKSHPFTQASRNVVFVSTPFSEGVVFHNYKEIFLCGHILKEAVQTLHKIPVYSETDNSISQLVTCRHSLFVLLSNGKLYAVRGNEMVLYFANDKRNQQSSETATKSLLKELSFEKTVKWVSNGGGKHFFLLTTDNELYAIGDDTFGQIGCCTHIGLGNASIKTGNFNSTSSKSPGFDDRKESRTNLEEYESTTFYPKFVKVPIDKTVSIQDYEIEKIECGLNHTFVLLKHINTCKKLLLSTGCSYYGQTAVGSTRNRNRLTPVDFDHCDDIIDIKCNNNGSFIMTPKALYYAGINDQNILAMNKAYCSVFAEVPLMTHLASNDQFSMIDCGYNHCMVVTKRNRIFGFGRSSSNQFGIGLNNYICQEIECKDLFDKEIVGVCCGHSHTILFTQPLRSMVEDDEKLVDDLIKLRSANHLWDVQVFTAAKDYSVKIPHYFLTRRRPELLHYDRSKAPKSRESLNCLVDWIYFNNFSSVTDIETLIDLLEWMTTNHVSDEYLSTMVLNEAITQTNEENVYDTIQYILNNKYPKDEFPLHSYWHHALSFCKQFIVENTFNKIKNSSYLKQNILVEIAKLSNPTLLKTKSLGELDPPSTIPEIVAELFDDEETSDFQVVLDRSRGFIIYCHKSVLECRCSFFSMKKYGFQAATIKEIDFSQVFSGWKTSEEITYDDFLLCRSLIHFFYTGKICITTKNALSLMLIWEAMKMPEKSKLFEVCMDFVARGLSVDNIMDVIVAVINRPHHNATFNQQGHDFGSFTHFFSKPQEVPVRYDYSYLQKECLHFCANKWKEILLRYRSQILKYLTKEQLLEITCLQNRVSFPCSEC</sequence>
<dbReference type="OMA" id="CANKWKE"/>
<feature type="repeat" description="RCC1" evidence="1">
    <location>
        <begin position="478"/>
        <end position="529"/>
    </location>
</feature>
<accession>A0A6A5C3A6</accession>
<protein>
    <recommendedName>
        <fullName evidence="3">BTB domain-containing protein</fullName>
    </recommendedName>
</protein>
<evidence type="ECO:0000256" key="2">
    <source>
        <dbReference type="SAM" id="MobiDB-lite"/>
    </source>
</evidence>
<dbReference type="GeneID" id="68108366"/>
<dbReference type="AlphaFoldDB" id="A0A6A5C3A6"/>
<dbReference type="Gene3D" id="2.130.10.30">
    <property type="entry name" value="Regulator of chromosome condensation 1/beta-lactamase-inhibitor protein II"/>
    <property type="match status" value="1"/>
</dbReference>
<dbReference type="Gene3D" id="3.30.710.10">
    <property type="entry name" value="Potassium Channel Kv1.1, Chain A"/>
    <property type="match status" value="1"/>
</dbReference>
<dbReference type="InterPro" id="IPR051553">
    <property type="entry name" value="Ran_GTPase-activating"/>
</dbReference>
<dbReference type="VEuPathDB" id="AmoebaDB:NfTy_049100"/>
<reference evidence="4 5" key="1">
    <citation type="journal article" date="2019" name="Sci. Rep.">
        <title>Nanopore sequencing improves the draft genome of the human pathogenic amoeba Naegleria fowleri.</title>
        <authorList>
            <person name="Liechti N."/>
            <person name="Schurch N."/>
            <person name="Bruggmann R."/>
            <person name="Wittwer M."/>
        </authorList>
    </citation>
    <scope>NUCLEOTIDE SEQUENCE [LARGE SCALE GENOMIC DNA]</scope>
    <source>
        <strain evidence="4 5">ATCC 30894</strain>
    </source>
</reference>
<dbReference type="GO" id="GO:0005085">
    <property type="term" value="F:guanyl-nucleotide exchange factor activity"/>
    <property type="evidence" value="ECO:0007669"/>
    <property type="project" value="TreeGrafter"/>
</dbReference>
<gene>
    <name evidence="4" type="ORF">FDP41_001148</name>
</gene>
<evidence type="ECO:0000313" key="5">
    <source>
        <dbReference type="Proteomes" id="UP000444721"/>
    </source>
</evidence>
<proteinExistence type="predicted"/>
<dbReference type="PANTHER" id="PTHR45982">
    <property type="entry name" value="REGULATOR OF CHROMOSOME CONDENSATION"/>
    <property type="match status" value="1"/>
</dbReference>
<dbReference type="PROSITE" id="PS50012">
    <property type="entry name" value="RCC1_3"/>
    <property type="match status" value="1"/>
</dbReference>
<dbReference type="InterPro" id="IPR000210">
    <property type="entry name" value="BTB/POZ_dom"/>
</dbReference>
<dbReference type="GO" id="GO:0005737">
    <property type="term" value="C:cytoplasm"/>
    <property type="evidence" value="ECO:0007669"/>
    <property type="project" value="TreeGrafter"/>
</dbReference>
<evidence type="ECO:0000259" key="3">
    <source>
        <dbReference type="PROSITE" id="PS50097"/>
    </source>
</evidence>
<dbReference type="Pfam" id="PF00651">
    <property type="entry name" value="BTB"/>
    <property type="match status" value="1"/>
</dbReference>
<feature type="region of interest" description="Disordered" evidence="2">
    <location>
        <begin position="45"/>
        <end position="130"/>
    </location>
</feature>
<dbReference type="SUPFAM" id="SSF50985">
    <property type="entry name" value="RCC1/BLIP-II"/>
    <property type="match status" value="1"/>
</dbReference>
<dbReference type="InterPro" id="IPR000408">
    <property type="entry name" value="Reg_chr_condens"/>
</dbReference>
<dbReference type="RefSeq" id="XP_044564708.1">
    <property type="nucleotide sequence ID" value="XM_044701892.1"/>
</dbReference>
<dbReference type="EMBL" id="VFQX01000022">
    <property type="protein sequence ID" value="KAF0979995.1"/>
    <property type="molecule type" value="Genomic_DNA"/>
</dbReference>
<dbReference type="VEuPathDB" id="AmoebaDB:FDP41_001148"/>
<organism evidence="4 5">
    <name type="scientific">Naegleria fowleri</name>
    <name type="common">Brain eating amoeba</name>
    <dbReference type="NCBI Taxonomy" id="5763"/>
    <lineage>
        <taxon>Eukaryota</taxon>
        <taxon>Discoba</taxon>
        <taxon>Heterolobosea</taxon>
        <taxon>Tetramitia</taxon>
        <taxon>Eutetramitia</taxon>
        <taxon>Vahlkampfiidae</taxon>
        <taxon>Naegleria</taxon>
    </lineage>
</organism>
<dbReference type="Proteomes" id="UP000444721">
    <property type="component" value="Unassembled WGS sequence"/>
</dbReference>
<name>A0A6A5C3A6_NAEFO</name>
<dbReference type="PROSITE" id="PS50097">
    <property type="entry name" value="BTB"/>
    <property type="match status" value="1"/>
</dbReference>
<dbReference type="SUPFAM" id="SSF54695">
    <property type="entry name" value="POZ domain"/>
    <property type="match status" value="1"/>
</dbReference>
<evidence type="ECO:0000256" key="1">
    <source>
        <dbReference type="PROSITE-ProRule" id="PRU00235"/>
    </source>
</evidence>
<dbReference type="InterPro" id="IPR009091">
    <property type="entry name" value="RCC1/BLIP-II"/>
</dbReference>
<comment type="caution">
    <text evidence="4">The sequence shown here is derived from an EMBL/GenBank/DDBJ whole genome shotgun (WGS) entry which is preliminary data.</text>
</comment>
<dbReference type="OrthoDB" id="1022638at2759"/>
<feature type="domain" description="BTB" evidence="3">
    <location>
        <begin position="744"/>
        <end position="826"/>
    </location>
</feature>
<keyword evidence="5" id="KW-1185">Reference proteome</keyword>
<feature type="compositionally biased region" description="Polar residues" evidence="2">
    <location>
        <begin position="45"/>
        <end position="58"/>
    </location>
</feature>